<dbReference type="InterPro" id="IPR050498">
    <property type="entry name" value="Ycf3"/>
</dbReference>
<keyword evidence="6" id="KW-1133">Transmembrane helix</keyword>
<protein>
    <submittedName>
        <fullName evidence="7">Tetratricopeptide repeat protein</fullName>
    </submittedName>
</protein>
<dbReference type="Pfam" id="PF07719">
    <property type="entry name" value="TPR_2"/>
    <property type="match status" value="1"/>
</dbReference>
<dbReference type="PROSITE" id="PS50005">
    <property type="entry name" value="TPR"/>
    <property type="match status" value="2"/>
</dbReference>
<evidence type="ECO:0000313" key="7">
    <source>
        <dbReference type="EMBL" id="RDU22260.1"/>
    </source>
</evidence>
<reference evidence="7 8" key="1">
    <citation type="submission" date="2018-07" db="EMBL/GenBank/DDBJ databases">
        <title>Anaerosacharophilus polymeroproducens gen. nov. sp. nov., an anaerobic bacterium isolated from salt field.</title>
        <authorList>
            <person name="Kim W."/>
            <person name="Yang S.-H."/>
            <person name="Oh J."/>
            <person name="Lee J.-H."/>
            <person name="Kwon K.K."/>
        </authorList>
    </citation>
    <scope>NUCLEOTIDE SEQUENCE [LARGE SCALE GENOMIC DNA]</scope>
    <source>
        <strain evidence="7 8">MCWD5</strain>
    </source>
</reference>
<dbReference type="PANTHER" id="PTHR44858:SF1">
    <property type="entry name" value="UDP-N-ACETYLGLUCOSAMINE--PEPTIDE N-ACETYLGLUCOSAMINYLTRANSFERASE SPINDLY-RELATED"/>
    <property type="match status" value="1"/>
</dbReference>
<evidence type="ECO:0000256" key="1">
    <source>
        <dbReference type="ARBA" id="ARBA00022737"/>
    </source>
</evidence>
<keyword evidence="2 3" id="KW-0802">TPR repeat</keyword>
<keyword evidence="6" id="KW-0812">Transmembrane</keyword>
<evidence type="ECO:0000256" key="6">
    <source>
        <dbReference type="SAM" id="Phobius"/>
    </source>
</evidence>
<dbReference type="SMART" id="SM00028">
    <property type="entry name" value="TPR"/>
    <property type="match status" value="6"/>
</dbReference>
<dbReference type="EMBL" id="QRCT01000050">
    <property type="protein sequence ID" value="RDU22260.1"/>
    <property type="molecule type" value="Genomic_DNA"/>
</dbReference>
<keyword evidence="6" id="KW-0472">Membrane</keyword>
<evidence type="ECO:0000256" key="4">
    <source>
        <dbReference type="SAM" id="Coils"/>
    </source>
</evidence>
<keyword evidence="4" id="KW-0175">Coiled coil</keyword>
<feature type="region of interest" description="Disordered" evidence="5">
    <location>
        <begin position="457"/>
        <end position="479"/>
    </location>
</feature>
<feature type="coiled-coil region" evidence="4">
    <location>
        <begin position="276"/>
        <end position="317"/>
    </location>
</feature>
<dbReference type="Pfam" id="PF13432">
    <property type="entry name" value="TPR_16"/>
    <property type="match status" value="1"/>
</dbReference>
<sequence length="479" mass="52974">MNCFNCKATLTDSDFCTECGVDVAVYKKILRLSNHYYNVGLEKATVRDLSGAVTSLKKSLKYNKENIQARNLLGLVYNEMGETVKALGEWVISKSMQSQHNLADDYLKAVQSNQGRLDAVNQTIKKYNQALLYCQQESEDLAIIQLKKVLSLNPKLIQGHQLIALLYMKQGEWEKARKALNTAIKIDTNNTTTLRYLREVKEQMHKGASVVKKKSDKVSYVNGNEVIIQPTGLKDFSGISIVVNIGIGILIGLCVAWFLIVPSIKQSSNSDATKALVKANEQIASKNANISSLKAKVEEAKQEAEASLKKAQDSEAVVTSYEQFVTALNAYMGKDDNAAYQALTAVNPDQLSEACKGIYETFKSELNEKLVGSLYTEGKSAYYRRDYSLAAAKLEQVIAIDEKYSSGDAIFHLAEAYRKLEDKEKAIATYQKVIELMPGTAEASTAQDYISQLQVNENQQTDGAQNGSPDNGMNQPTTE</sequence>
<dbReference type="InterPro" id="IPR013105">
    <property type="entry name" value="TPR_2"/>
</dbReference>
<feature type="repeat" description="TPR" evidence="3">
    <location>
        <begin position="407"/>
        <end position="440"/>
    </location>
</feature>
<keyword evidence="8" id="KW-1185">Reference proteome</keyword>
<evidence type="ECO:0000313" key="8">
    <source>
        <dbReference type="Proteomes" id="UP000255036"/>
    </source>
</evidence>
<dbReference type="InterPro" id="IPR011990">
    <property type="entry name" value="TPR-like_helical_dom_sf"/>
</dbReference>
<dbReference type="Proteomes" id="UP000255036">
    <property type="component" value="Unassembled WGS sequence"/>
</dbReference>
<dbReference type="PANTHER" id="PTHR44858">
    <property type="entry name" value="TETRATRICOPEPTIDE REPEAT PROTEIN 6"/>
    <property type="match status" value="1"/>
</dbReference>
<dbReference type="SUPFAM" id="SSF48452">
    <property type="entry name" value="TPR-like"/>
    <property type="match status" value="1"/>
</dbReference>
<gene>
    <name evidence="7" type="ORF">DWV06_17230</name>
</gene>
<comment type="caution">
    <text evidence="7">The sequence shown here is derived from an EMBL/GenBank/DDBJ whole genome shotgun (WGS) entry which is preliminary data.</text>
</comment>
<keyword evidence="1" id="KW-0677">Repeat</keyword>
<name>A0A371AS08_9FIRM</name>
<dbReference type="OrthoDB" id="9791784at2"/>
<dbReference type="RefSeq" id="WP_115483441.1">
    <property type="nucleotide sequence ID" value="NZ_QRCT01000050.1"/>
</dbReference>
<feature type="repeat" description="TPR" evidence="3">
    <location>
        <begin position="157"/>
        <end position="190"/>
    </location>
</feature>
<organism evidence="7 8">
    <name type="scientific">Anaerosacchariphilus polymeriproducens</name>
    <dbReference type="NCBI Taxonomy" id="1812858"/>
    <lineage>
        <taxon>Bacteria</taxon>
        <taxon>Bacillati</taxon>
        <taxon>Bacillota</taxon>
        <taxon>Clostridia</taxon>
        <taxon>Lachnospirales</taxon>
        <taxon>Lachnospiraceae</taxon>
        <taxon>Anaerosacchariphilus</taxon>
    </lineage>
</organism>
<feature type="transmembrane region" description="Helical" evidence="6">
    <location>
        <begin position="236"/>
        <end position="260"/>
    </location>
</feature>
<dbReference type="InterPro" id="IPR019734">
    <property type="entry name" value="TPR_rpt"/>
</dbReference>
<evidence type="ECO:0000256" key="3">
    <source>
        <dbReference type="PROSITE-ProRule" id="PRU00339"/>
    </source>
</evidence>
<dbReference type="Gene3D" id="1.25.40.10">
    <property type="entry name" value="Tetratricopeptide repeat domain"/>
    <property type="match status" value="2"/>
</dbReference>
<accession>A0A371AS08</accession>
<dbReference type="AlphaFoldDB" id="A0A371AS08"/>
<proteinExistence type="predicted"/>
<evidence type="ECO:0000256" key="5">
    <source>
        <dbReference type="SAM" id="MobiDB-lite"/>
    </source>
</evidence>
<evidence type="ECO:0000256" key="2">
    <source>
        <dbReference type="ARBA" id="ARBA00022803"/>
    </source>
</evidence>